<feature type="compositionally biased region" description="Low complexity" evidence="1">
    <location>
        <begin position="412"/>
        <end position="441"/>
    </location>
</feature>
<name>A0A4S9B7N8_AURPU</name>
<evidence type="ECO:0000256" key="1">
    <source>
        <dbReference type="SAM" id="MobiDB-lite"/>
    </source>
</evidence>
<feature type="compositionally biased region" description="Low complexity" evidence="1">
    <location>
        <begin position="346"/>
        <end position="372"/>
    </location>
</feature>
<proteinExistence type="predicted"/>
<sequence length="450" mass="48626">MRISVFTVAYAAIAAVGTNAVDVQEIPGYEAIPEPSTNKYSEVASSALPSFSIDSLEPTYMPDEDLKPTGIQARAVPASSQATSTTATTDGPADESYDAFVKWMISRGLEGYTENDEKKLIARDVNAQTTTPTADPPTDGPSDESFVAFVEWMEGRHLEGSIEKDGVRNHARSVPAQAEPATDGPADDTFDAFVKWMESREVPEGVEHHARSLEEEDEYPSEAEHQLYARDAEANAHPEEEGEEDLDWSQVFNEELQLHARSLEEDEPVEDGGEYEELDEEHEAPPVGRRSESEQDYPVEEDFEEFLARHGYSPEEYSTPTEAQEEAPEPEVQQVAPEASTSTGVASPAAAPTPKPTSAGSSPIPTPTSAASLWSEVASETAASLSNNIQARSVSSHFRFRDRHHTTSAHPSSSSSSSSVGTVSTTGATATTSTTSTTTTSRKGFFGLPW</sequence>
<organism evidence="3 4">
    <name type="scientific">Aureobasidium pullulans</name>
    <name type="common">Black yeast</name>
    <name type="synonym">Pullularia pullulans</name>
    <dbReference type="NCBI Taxonomy" id="5580"/>
    <lineage>
        <taxon>Eukaryota</taxon>
        <taxon>Fungi</taxon>
        <taxon>Dikarya</taxon>
        <taxon>Ascomycota</taxon>
        <taxon>Pezizomycotina</taxon>
        <taxon>Dothideomycetes</taxon>
        <taxon>Dothideomycetidae</taxon>
        <taxon>Dothideales</taxon>
        <taxon>Saccotheciaceae</taxon>
        <taxon>Aureobasidium</taxon>
    </lineage>
</organism>
<feature type="compositionally biased region" description="Acidic residues" evidence="1">
    <location>
        <begin position="294"/>
        <end position="305"/>
    </location>
</feature>
<protein>
    <submittedName>
        <fullName evidence="3">Uncharacterized protein</fullName>
    </submittedName>
</protein>
<accession>A0A4S9B7N8</accession>
<feature type="compositionally biased region" description="Low complexity" evidence="1">
    <location>
        <begin position="330"/>
        <end position="339"/>
    </location>
</feature>
<feature type="compositionally biased region" description="Basic residues" evidence="1">
    <location>
        <begin position="398"/>
        <end position="407"/>
    </location>
</feature>
<keyword evidence="2" id="KW-0732">Signal</keyword>
<evidence type="ECO:0000313" key="4">
    <source>
        <dbReference type="Proteomes" id="UP000304928"/>
    </source>
</evidence>
<evidence type="ECO:0000313" key="3">
    <source>
        <dbReference type="EMBL" id="THW88942.1"/>
    </source>
</evidence>
<dbReference type="AlphaFoldDB" id="A0A4S9B7N8"/>
<feature type="signal peptide" evidence="2">
    <location>
        <begin position="1"/>
        <end position="20"/>
    </location>
</feature>
<comment type="caution">
    <text evidence="3">The sequence shown here is derived from an EMBL/GenBank/DDBJ whole genome shotgun (WGS) entry which is preliminary data.</text>
</comment>
<reference evidence="3 4" key="1">
    <citation type="submission" date="2018-10" db="EMBL/GenBank/DDBJ databases">
        <title>Fifty Aureobasidium pullulans genomes reveal a recombining polyextremotolerant generalist.</title>
        <authorList>
            <person name="Gostincar C."/>
            <person name="Turk M."/>
            <person name="Zajc J."/>
            <person name="Gunde-Cimerman N."/>
        </authorList>
    </citation>
    <scope>NUCLEOTIDE SEQUENCE [LARGE SCALE GENOMIC DNA]</scope>
    <source>
        <strain evidence="3 4">EXF-10507</strain>
    </source>
</reference>
<dbReference type="EMBL" id="QZAR01000091">
    <property type="protein sequence ID" value="THW88942.1"/>
    <property type="molecule type" value="Genomic_DNA"/>
</dbReference>
<gene>
    <name evidence="3" type="ORF">D6D15_05631</name>
</gene>
<feature type="chain" id="PRO_5020524747" evidence="2">
    <location>
        <begin position="21"/>
        <end position="450"/>
    </location>
</feature>
<feature type="compositionally biased region" description="Polar residues" evidence="1">
    <location>
        <begin position="381"/>
        <end position="396"/>
    </location>
</feature>
<feature type="region of interest" description="Disordered" evidence="1">
    <location>
        <begin position="257"/>
        <end position="450"/>
    </location>
</feature>
<feature type="compositionally biased region" description="Acidic residues" evidence="1">
    <location>
        <begin position="264"/>
        <end position="282"/>
    </location>
</feature>
<dbReference type="Proteomes" id="UP000304928">
    <property type="component" value="Unassembled WGS sequence"/>
</dbReference>
<evidence type="ECO:0000256" key="2">
    <source>
        <dbReference type="SAM" id="SignalP"/>
    </source>
</evidence>
<feature type="compositionally biased region" description="Low complexity" evidence="1">
    <location>
        <begin position="78"/>
        <end position="89"/>
    </location>
</feature>
<feature type="region of interest" description="Disordered" evidence="1">
    <location>
        <begin position="74"/>
        <end position="93"/>
    </location>
</feature>